<gene>
    <name evidence="1" type="ORF">O181_033187</name>
</gene>
<sequence>MAEETGHGGKVKSSKSTTTVLGYAKRPGHLKMTSTLWRKNHMRCLRQCKRLTRANLRLIRQDNINHHMCHMRMSLKAQTHFNTIRNVRVISPHCLPPPQRLACLSPRTALQMRLRHCPPSQSSPVLTLSHPCPYHPYTCVVPSRHASDTAYHPYACECPPKTAYHPYARECPPKTAYHPYTLVVPSRHAPNTTYDP</sequence>
<evidence type="ECO:0000313" key="2">
    <source>
        <dbReference type="Proteomes" id="UP000765509"/>
    </source>
</evidence>
<name>A0A9Q3D439_9BASI</name>
<dbReference type="EMBL" id="AVOT02012081">
    <property type="protein sequence ID" value="MBW0493472.1"/>
    <property type="molecule type" value="Genomic_DNA"/>
</dbReference>
<organism evidence="1 2">
    <name type="scientific">Austropuccinia psidii MF-1</name>
    <dbReference type="NCBI Taxonomy" id="1389203"/>
    <lineage>
        <taxon>Eukaryota</taxon>
        <taxon>Fungi</taxon>
        <taxon>Dikarya</taxon>
        <taxon>Basidiomycota</taxon>
        <taxon>Pucciniomycotina</taxon>
        <taxon>Pucciniomycetes</taxon>
        <taxon>Pucciniales</taxon>
        <taxon>Sphaerophragmiaceae</taxon>
        <taxon>Austropuccinia</taxon>
    </lineage>
</organism>
<protein>
    <submittedName>
        <fullName evidence="1">Uncharacterized protein</fullName>
    </submittedName>
</protein>
<accession>A0A9Q3D439</accession>
<keyword evidence="2" id="KW-1185">Reference proteome</keyword>
<evidence type="ECO:0000313" key="1">
    <source>
        <dbReference type="EMBL" id="MBW0493472.1"/>
    </source>
</evidence>
<dbReference type="Proteomes" id="UP000765509">
    <property type="component" value="Unassembled WGS sequence"/>
</dbReference>
<reference evidence="1" key="1">
    <citation type="submission" date="2021-03" db="EMBL/GenBank/DDBJ databases">
        <title>Draft genome sequence of rust myrtle Austropuccinia psidii MF-1, a brazilian biotype.</title>
        <authorList>
            <person name="Quecine M.C."/>
            <person name="Pachon D.M.R."/>
            <person name="Bonatelli M.L."/>
            <person name="Correr F.H."/>
            <person name="Franceschini L.M."/>
            <person name="Leite T.F."/>
            <person name="Margarido G.R.A."/>
            <person name="Almeida C.A."/>
            <person name="Ferrarezi J.A."/>
            <person name="Labate C.A."/>
        </authorList>
    </citation>
    <scope>NUCLEOTIDE SEQUENCE</scope>
    <source>
        <strain evidence="1">MF-1</strain>
    </source>
</reference>
<dbReference type="AlphaFoldDB" id="A0A9Q3D439"/>
<proteinExistence type="predicted"/>
<comment type="caution">
    <text evidence="1">The sequence shown here is derived from an EMBL/GenBank/DDBJ whole genome shotgun (WGS) entry which is preliminary data.</text>
</comment>